<feature type="compositionally biased region" description="Acidic residues" evidence="5">
    <location>
        <begin position="1170"/>
        <end position="1183"/>
    </location>
</feature>
<dbReference type="Gene3D" id="1.25.40.20">
    <property type="entry name" value="Ankyrin repeat-containing domain"/>
    <property type="match status" value="4"/>
</dbReference>
<sequence>MAPSSTTVTALPEVPAKHDGFIPFVASHPEKSIIELLEPYKQYDAKLREIYAQEPQHPALADPFVNVVPLFNGHEADLKVRARDLSSESAEEKDRYIMSLDGDDRKQSGAPAVVPNLKTFQQNLAVFSESSLVDLDWNNVVAAGSSVVTSLLPVPEKYQSSKRALRQYYHEIVAPASDVDLFLYGLSEEDAIKKITQIETKIRDSILTETTTIRTKNAITIASQYPTRHVQIVLRIYKSVSEILTGFDVDCSCAAYDGKQVYASPRAIGAYMTQCNTIDLSRRSPSYESRLSKYSHRGFEVYWPLLDRSRIDPTIFERSFGRTVGLARLLVLEKLPTSSERDSYMAQRRKERGRPALNTNNRYSHRTWGNLKDDHEDEIAEWVEQDDVSDYHTFTVPYGVRFHAKKIEKLLYTKDLLLNAEWNKPKDREVNLHRHPAFFGFAEDIIHDCCGFCPAPFTPEEHDVAETEGKIYVSGGISFIKDDAGRQAIGSFNPITDDDWTDMAYVGNTARLCQAIVDGDLEHVQDWLTQEGSDPNCRDYTGRTPLHLAVQSSTPDIVQALIDRNARLVARLADGRTALHLAAARGNVKMVNLILKRSEANEEEEMSKEDLRKEARTAASKEVKSDDKSEVGDEDEQEEESDGELIEDEESDDDFKSTTTGSFLQVKDKTSEKEIDDEADEEPDFYDVNVLAWDTGCSPLHLAIVNGHVDVVRELVQSYGADVLLPIKLLNDYDKSPRAAILTLALCLQLPPEKAKTMTSTLLELGASSAQADINQTTALHYFAGVNPELLSILFEHDEPVARRAINHLSVTGSSWHPSSQSPLMTAIESRNSIGVMKLLNAGAKATIEFSDWMKSITVKYDEFASRDSKQNQTAFAKDLEQPIILAVQNELPSVAIELLNRGADPNTLTRDTKLGVTDHWLRGYRKMESLLDLVQAKLKTMKDFTALTDLKQPELRVLDGEDYLKELSEGTYKHFAGTIALNQAKKTDQAAQKQYELNLEDAKNKEGIAEKKKAVEGLLLEFEELEALLLQKDSKKLVDLHPDLSHSARGTDRHTRSVDPPKPNPFKLEFGFKKVHDLDDEKRDAYLELFQAAWAGNIETIKKLTLAPWGADSDRTPLKIAVTDDEGFSPFSIAVLRRHFAVAKAVLEIAKAQYKPTEAKGTERYNLAESEEDYSDEDEDDSHDDIRIDKQIIDTQFTIENIGEISTQVKSTTQPAEMISWPCAVWRYFEALPDGHVYYYGSSTRKADLSKVDSLTQFAILSNDHELFKFLLALPEYKIASMLEEVSRIPKFSRSDFEYAISLGRFDLLGQMIKHAGAGLALDALVKKSGVKIEERPRYYQGLSIHGTKRSDWAAAGRRSQMRTTVSESWPPALSAAANGNIESVEWFLGDTPARYYSEFAETNKADKRLQQLAQANGGFDKVLSTWLGARRDLIIHMAVLSKPSPDSARLLEYLIKAVPDSLHTKSTKGHTPLALAFSLRRVAAARTLIAAGADQTSRDHSGNNILHILFNGIKSQAKTNLDSLQKMLELIDPRLVSSLLTERSQDGPGAATPLALWLHLGNRGEVHHFGWHGHRPGAENKNNETVEKVAMLRAILDFSSKTGYENLELLDGAGDTPVHMATRLQLHDCLKLMLERRPDLLYRENATGRTPAEMAEDAYIAERVKNVPQFEKVNTSIVDRPQESFVEGAENEAKKPTEREKIWTLFRTILAEKPAKRRLVSLFEANEVAKRLALRKKKAARDGTGRPTVDANGQEQEGQEATEDEVSKFYSTAAGWDEEDAKDE</sequence>
<dbReference type="PROSITE" id="PS50088">
    <property type="entry name" value="ANK_REPEAT"/>
    <property type="match status" value="4"/>
</dbReference>
<feature type="region of interest" description="Disordered" evidence="5">
    <location>
        <begin position="1163"/>
        <end position="1183"/>
    </location>
</feature>
<feature type="compositionally biased region" description="Acidic residues" evidence="5">
    <location>
        <begin position="632"/>
        <end position="653"/>
    </location>
</feature>
<dbReference type="EMBL" id="MU004181">
    <property type="protein sequence ID" value="KAF2503033.1"/>
    <property type="molecule type" value="Genomic_DNA"/>
</dbReference>
<accession>A0A6A6RH33</accession>
<dbReference type="OrthoDB" id="539213at2759"/>
<evidence type="ECO:0000256" key="5">
    <source>
        <dbReference type="SAM" id="MobiDB-lite"/>
    </source>
</evidence>
<dbReference type="InterPro" id="IPR051165">
    <property type="entry name" value="Multifunctional_ANK_Repeat"/>
</dbReference>
<keyword evidence="4" id="KW-0175">Coiled coil</keyword>
<feature type="region of interest" description="Disordered" evidence="5">
    <location>
        <begin position="1045"/>
        <end position="1065"/>
    </location>
</feature>
<feature type="repeat" description="ANK" evidence="3">
    <location>
        <begin position="541"/>
        <end position="573"/>
    </location>
</feature>
<feature type="region of interest" description="Disordered" evidence="5">
    <location>
        <begin position="1737"/>
        <end position="1786"/>
    </location>
</feature>
<dbReference type="Proteomes" id="UP000799750">
    <property type="component" value="Unassembled WGS sequence"/>
</dbReference>
<feature type="compositionally biased region" description="Basic and acidic residues" evidence="5">
    <location>
        <begin position="608"/>
        <end position="631"/>
    </location>
</feature>
<keyword evidence="7" id="KW-1185">Reference proteome</keyword>
<feature type="region of interest" description="Disordered" evidence="5">
    <location>
        <begin position="600"/>
        <end position="681"/>
    </location>
</feature>
<dbReference type="PROSITE" id="PS50297">
    <property type="entry name" value="ANK_REP_REGION"/>
    <property type="match status" value="3"/>
</dbReference>
<dbReference type="PANTHER" id="PTHR24123">
    <property type="entry name" value="ANKYRIN REPEAT-CONTAINING"/>
    <property type="match status" value="1"/>
</dbReference>
<protein>
    <submittedName>
        <fullName evidence="6">Ankyrin repeat protein</fullName>
    </submittedName>
</protein>
<feature type="repeat" description="ANK" evidence="3">
    <location>
        <begin position="695"/>
        <end position="723"/>
    </location>
</feature>
<name>A0A6A6RH33_9PEZI</name>
<dbReference type="InterPro" id="IPR036770">
    <property type="entry name" value="Ankyrin_rpt-contain_sf"/>
</dbReference>
<reference evidence="6" key="1">
    <citation type="journal article" date="2020" name="Stud. Mycol.">
        <title>101 Dothideomycetes genomes: a test case for predicting lifestyles and emergence of pathogens.</title>
        <authorList>
            <person name="Haridas S."/>
            <person name="Albert R."/>
            <person name="Binder M."/>
            <person name="Bloem J."/>
            <person name="Labutti K."/>
            <person name="Salamov A."/>
            <person name="Andreopoulos B."/>
            <person name="Baker S."/>
            <person name="Barry K."/>
            <person name="Bills G."/>
            <person name="Bluhm B."/>
            <person name="Cannon C."/>
            <person name="Castanera R."/>
            <person name="Culley D."/>
            <person name="Daum C."/>
            <person name="Ezra D."/>
            <person name="Gonzalez J."/>
            <person name="Henrissat B."/>
            <person name="Kuo A."/>
            <person name="Liang C."/>
            <person name="Lipzen A."/>
            <person name="Lutzoni F."/>
            <person name="Magnuson J."/>
            <person name="Mondo S."/>
            <person name="Nolan M."/>
            <person name="Ohm R."/>
            <person name="Pangilinan J."/>
            <person name="Park H.-J."/>
            <person name="Ramirez L."/>
            <person name="Alfaro M."/>
            <person name="Sun H."/>
            <person name="Tritt A."/>
            <person name="Yoshinaga Y."/>
            <person name="Zwiers L.-H."/>
            <person name="Turgeon B."/>
            <person name="Goodwin S."/>
            <person name="Spatafora J."/>
            <person name="Crous P."/>
            <person name="Grigoriev I."/>
        </authorList>
    </citation>
    <scope>NUCLEOTIDE SEQUENCE</scope>
    <source>
        <strain evidence="6">CBS 269.34</strain>
    </source>
</reference>
<evidence type="ECO:0000313" key="7">
    <source>
        <dbReference type="Proteomes" id="UP000799750"/>
    </source>
</evidence>
<dbReference type="InterPro" id="IPR002110">
    <property type="entry name" value="Ankyrin_rpt"/>
</dbReference>
<evidence type="ECO:0000256" key="3">
    <source>
        <dbReference type="PROSITE-ProRule" id="PRU00023"/>
    </source>
</evidence>
<keyword evidence="1" id="KW-0677">Repeat</keyword>
<proteinExistence type="predicted"/>
<feature type="compositionally biased region" description="Basic and acidic residues" evidence="5">
    <location>
        <begin position="1045"/>
        <end position="1060"/>
    </location>
</feature>
<keyword evidence="2 3" id="KW-0040">ANK repeat</keyword>
<dbReference type="Pfam" id="PF12796">
    <property type="entry name" value="Ank_2"/>
    <property type="match status" value="1"/>
</dbReference>
<dbReference type="Pfam" id="PF00023">
    <property type="entry name" value="Ank"/>
    <property type="match status" value="1"/>
</dbReference>
<evidence type="ECO:0000313" key="6">
    <source>
        <dbReference type="EMBL" id="KAF2503033.1"/>
    </source>
</evidence>
<organism evidence="6 7">
    <name type="scientific">Lophium mytilinum</name>
    <dbReference type="NCBI Taxonomy" id="390894"/>
    <lineage>
        <taxon>Eukaryota</taxon>
        <taxon>Fungi</taxon>
        <taxon>Dikarya</taxon>
        <taxon>Ascomycota</taxon>
        <taxon>Pezizomycotina</taxon>
        <taxon>Dothideomycetes</taxon>
        <taxon>Pleosporomycetidae</taxon>
        <taxon>Mytilinidiales</taxon>
        <taxon>Mytilinidiaceae</taxon>
        <taxon>Lophium</taxon>
    </lineage>
</organism>
<evidence type="ECO:0000256" key="4">
    <source>
        <dbReference type="SAM" id="Coils"/>
    </source>
</evidence>
<feature type="repeat" description="ANK" evidence="3">
    <location>
        <begin position="1470"/>
        <end position="1502"/>
    </location>
</feature>
<gene>
    <name evidence="6" type="ORF">BU16DRAFT_521665</name>
</gene>
<evidence type="ECO:0000256" key="1">
    <source>
        <dbReference type="ARBA" id="ARBA00022737"/>
    </source>
</evidence>
<feature type="repeat" description="ANK" evidence="3">
    <location>
        <begin position="574"/>
        <end position="598"/>
    </location>
</feature>
<evidence type="ECO:0000256" key="2">
    <source>
        <dbReference type="ARBA" id="ARBA00023043"/>
    </source>
</evidence>
<dbReference type="SMART" id="SM00248">
    <property type="entry name" value="ANK"/>
    <property type="match status" value="11"/>
</dbReference>
<dbReference type="SUPFAM" id="SSF48403">
    <property type="entry name" value="Ankyrin repeat"/>
    <property type="match status" value="2"/>
</dbReference>
<feature type="coiled-coil region" evidence="4">
    <location>
        <begin position="986"/>
        <end position="1029"/>
    </location>
</feature>
<dbReference type="PANTHER" id="PTHR24123:SF33">
    <property type="entry name" value="PROTEIN HOS4"/>
    <property type="match status" value="1"/>
</dbReference>